<feature type="binding site" evidence="8">
    <location>
        <position position="223"/>
    </location>
    <ligand>
        <name>FAD</name>
        <dbReference type="ChEBI" id="CHEBI:57692"/>
    </ligand>
</feature>
<dbReference type="InterPro" id="IPR006050">
    <property type="entry name" value="DNA_photolyase_N"/>
</dbReference>
<dbReference type="EC" id="4.1.99.3" evidence="2"/>
<evidence type="ECO:0000256" key="6">
    <source>
        <dbReference type="ARBA" id="ARBA00022991"/>
    </source>
</evidence>
<dbReference type="InterPro" id="IPR018394">
    <property type="entry name" value="DNA_photolyase_1_CS_C"/>
</dbReference>
<dbReference type="PROSITE" id="PS51645">
    <property type="entry name" value="PHR_CRY_ALPHA_BETA"/>
    <property type="match status" value="1"/>
</dbReference>
<feature type="domain" description="Photolyase/cryptochrome alpha/beta" evidence="11">
    <location>
        <begin position="2"/>
        <end position="130"/>
    </location>
</feature>
<sequence>MSTHVMWFRKDFRLFDNQALNFAIQSIEKTDRLVCVFQINPEQIQESTANNDYFFATVNQFFSEHPELNIHYLVGQPVVSFKKFQSVYPDWSDIYFNEDESVYGKERDDAVLAFCLDAGISSHKFPDNYLLPAKYVLKNDGTPYKVFTPFYKKWQTCEIDTCLLSLADLSDITIQSNQAFSTDGLHEMQRLLEGCVKNWTEDVGEKAAIKRLESFIDYGLVNYANLRDYPSIDGTSRLSPYLKTGNLSIRFVWQRLLEQEDSEGKSTFMKELVWREFYKMIDVFFPRQRFEELQEHYQQLPWRENQEDLINWKQGQTGFPIIDAAMRQLNETGWMHNRLRMLTACFLTKDLLIDWRLGEKYFRQQLIDCDPPNNIGGWQWAASTGTDAVPYFRIFNPTTQSKKFDRSGDFIRSFVPELAGVPDKYIHEPHLMTLAQQEKAACIIGKDYPWPMVNHQEARELTLLWFKTHKK</sequence>
<dbReference type="Proteomes" id="UP000287857">
    <property type="component" value="Unassembled WGS sequence"/>
</dbReference>
<dbReference type="InterPro" id="IPR036134">
    <property type="entry name" value="Crypto/Photolyase_FAD-like_sf"/>
</dbReference>
<keyword evidence="5 8" id="KW-0274">FAD</keyword>
<dbReference type="FunFam" id="1.10.579.10:FF:000003">
    <property type="entry name" value="Deoxyribodipyrimidine photo-lyase"/>
    <property type="match status" value="1"/>
</dbReference>
<feature type="binding site" evidence="8">
    <location>
        <position position="268"/>
    </location>
    <ligand>
        <name>FAD</name>
        <dbReference type="ChEBI" id="CHEBI:57692"/>
    </ligand>
</feature>
<dbReference type="OrthoDB" id="9772484at2"/>
<dbReference type="PANTHER" id="PTHR11455">
    <property type="entry name" value="CRYPTOCHROME"/>
    <property type="match status" value="1"/>
</dbReference>
<dbReference type="Pfam" id="PF00875">
    <property type="entry name" value="DNA_photolyase"/>
    <property type="match status" value="1"/>
</dbReference>
<evidence type="ECO:0000256" key="1">
    <source>
        <dbReference type="ARBA" id="ARBA00001932"/>
    </source>
</evidence>
<organism evidence="12 13">
    <name type="scientific">Vagococcus vulneris</name>
    <dbReference type="NCBI Taxonomy" id="1977869"/>
    <lineage>
        <taxon>Bacteria</taxon>
        <taxon>Bacillati</taxon>
        <taxon>Bacillota</taxon>
        <taxon>Bacilli</taxon>
        <taxon>Lactobacillales</taxon>
        <taxon>Enterococcaceae</taxon>
        <taxon>Vagococcus</taxon>
    </lineage>
</organism>
<evidence type="ECO:0000259" key="11">
    <source>
        <dbReference type="PROSITE" id="PS51645"/>
    </source>
</evidence>
<dbReference type="InterPro" id="IPR002081">
    <property type="entry name" value="Cryptochrome/DNA_photolyase_1"/>
</dbReference>
<dbReference type="InterPro" id="IPR005101">
    <property type="entry name" value="Cryptochr/Photolyase_FAD-bd"/>
</dbReference>
<dbReference type="RefSeq" id="WP_125984049.1">
    <property type="nucleotide sequence ID" value="NZ_NGJS01000008.1"/>
</dbReference>
<protein>
    <recommendedName>
        <fullName evidence="3">Deoxyribodipyrimidine photo-lyase</fullName>
        <ecNumber evidence="2">4.1.99.3</ecNumber>
    </recommendedName>
</protein>
<evidence type="ECO:0000256" key="7">
    <source>
        <dbReference type="ARBA" id="ARBA00033999"/>
    </source>
</evidence>
<evidence type="ECO:0000256" key="3">
    <source>
        <dbReference type="ARBA" id="ARBA00014046"/>
    </source>
</evidence>
<keyword evidence="6 10" id="KW-0157">Chromophore</keyword>
<dbReference type="GO" id="GO:0009416">
    <property type="term" value="P:response to light stimulus"/>
    <property type="evidence" value="ECO:0007669"/>
    <property type="project" value="TreeGrafter"/>
</dbReference>
<feature type="binding site" evidence="8">
    <location>
        <begin position="271"/>
        <end position="278"/>
    </location>
    <ligand>
        <name>FAD</name>
        <dbReference type="ChEBI" id="CHEBI:57692"/>
    </ligand>
</feature>
<dbReference type="Gene3D" id="1.25.40.80">
    <property type="match status" value="1"/>
</dbReference>
<dbReference type="SUPFAM" id="SSF48173">
    <property type="entry name" value="Cryptochrome/photolyase FAD-binding domain"/>
    <property type="match status" value="1"/>
</dbReference>
<comment type="caution">
    <text evidence="12">The sequence shown here is derived from an EMBL/GenBank/DDBJ whole genome shotgun (WGS) entry which is preliminary data.</text>
</comment>
<dbReference type="SUPFAM" id="SSF52425">
    <property type="entry name" value="Cryptochrome/photolyase, N-terminal domain"/>
    <property type="match status" value="1"/>
</dbReference>
<comment type="cofactor">
    <cofactor evidence="1">
        <name>(6R)-5,10-methylene-5,6,7,8-tetrahydrofolate</name>
        <dbReference type="ChEBI" id="CHEBI:15636"/>
    </cofactor>
</comment>
<keyword evidence="4 8" id="KW-0285">Flavoprotein</keyword>
<name>A0A429ZY15_9ENTE</name>
<dbReference type="GO" id="GO:0000719">
    <property type="term" value="P:photoreactive repair"/>
    <property type="evidence" value="ECO:0007669"/>
    <property type="project" value="UniProtKB-ARBA"/>
</dbReference>
<dbReference type="InterPro" id="IPR036155">
    <property type="entry name" value="Crypto/Photolyase_N_sf"/>
</dbReference>
<evidence type="ECO:0000256" key="9">
    <source>
        <dbReference type="PIRSR" id="PIRSR602081-2"/>
    </source>
</evidence>
<gene>
    <name evidence="12" type="ORF">CBF37_07025</name>
</gene>
<dbReference type="InterPro" id="IPR014729">
    <property type="entry name" value="Rossmann-like_a/b/a_fold"/>
</dbReference>
<dbReference type="PRINTS" id="PR00147">
    <property type="entry name" value="DNAPHOTLYASE"/>
</dbReference>
<dbReference type="Gene3D" id="1.10.579.10">
    <property type="entry name" value="DNA Cyclobutane Dipyrimidine Photolyase, subunit A, domain 3"/>
    <property type="match status" value="1"/>
</dbReference>
<feature type="binding site" evidence="8">
    <location>
        <begin position="368"/>
        <end position="370"/>
    </location>
    <ligand>
        <name>FAD</name>
        <dbReference type="ChEBI" id="CHEBI:57692"/>
    </ligand>
</feature>
<dbReference type="GO" id="GO:0003904">
    <property type="term" value="F:deoxyribodipyrimidine photo-lyase activity"/>
    <property type="evidence" value="ECO:0007669"/>
    <property type="project" value="UniProtKB-EC"/>
</dbReference>
<dbReference type="AlphaFoldDB" id="A0A429ZY15"/>
<dbReference type="EMBL" id="NGJS01000008">
    <property type="protein sequence ID" value="RST98793.1"/>
    <property type="molecule type" value="Genomic_DNA"/>
</dbReference>
<dbReference type="PANTHER" id="PTHR11455:SF9">
    <property type="entry name" value="CRYPTOCHROME CIRCADIAN CLOCK 5 ISOFORM X1"/>
    <property type="match status" value="1"/>
</dbReference>
<feature type="binding site" evidence="8">
    <location>
        <begin position="235"/>
        <end position="239"/>
    </location>
    <ligand>
        <name>FAD</name>
        <dbReference type="ChEBI" id="CHEBI:57692"/>
    </ligand>
</feature>
<evidence type="ECO:0000313" key="13">
    <source>
        <dbReference type="Proteomes" id="UP000287857"/>
    </source>
</evidence>
<reference evidence="12 13" key="1">
    <citation type="submission" date="2017-05" db="EMBL/GenBank/DDBJ databases">
        <title>Vagococcus spp. assemblies.</title>
        <authorList>
            <person name="Gulvik C.A."/>
        </authorList>
    </citation>
    <scope>NUCLEOTIDE SEQUENCE [LARGE SCALE GENOMIC DNA]</scope>
    <source>
        <strain evidence="12 13">SS1995</strain>
    </source>
</reference>
<comment type="similarity">
    <text evidence="10">Belongs to the DNA photolyase family.</text>
</comment>
<keyword evidence="13" id="KW-1185">Reference proteome</keyword>
<dbReference type="GO" id="GO:0071949">
    <property type="term" value="F:FAD binding"/>
    <property type="evidence" value="ECO:0007669"/>
    <property type="project" value="TreeGrafter"/>
</dbReference>
<evidence type="ECO:0000256" key="5">
    <source>
        <dbReference type="ARBA" id="ARBA00022827"/>
    </source>
</evidence>
<dbReference type="Gene3D" id="3.40.50.620">
    <property type="entry name" value="HUPs"/>
    <property type="match status" value="1"/>
</dbReference>
<evidence type="ECO:0000256" key="8">
    <source>
        <dbReference type="PIRSR" id="PIRSR602081-1"/>
    </source>
</evidence>
<feature type="site" description="Electron transfer via tryptophanyl radical" evidence="9">
    <location>
        <position position="378"/>
    </location>
</feature>
<comment type="catalytic activity">
    <reaction evidence="7">
        <text>cyclobutadipyrimidine (in DNA) = 2 pyrimidine residues (in DNA).</text>
        <dbReference type="EC" id="4.1.99.3"/>
    </reaction>
</comment>
<dbReference type="PROSITE" id="PS00394">
    <property type="entry name" value="DNA_PHOTOLYASES_1_1"/>
    <property type="match status" value="1"/>
</dbReference>
<feature type="site" description="Electron transfer via tryptophanyl radical" evidence="9">
    <location>
        <position position="302"/>
    </location>
</feature>
<comment type="cofactor">
    <cofactor evidence="8">
        <name>FAD</name>
        <dbReference type="ChEBI" id="CHEBI:57692"/>
    </cofactor>
    <text evidence="8">Binds 1 FAD per subunit.</text>
</comment>
<accession>A0A429ZY15</accession>
<evidence type="ECO:0000313" key="12">
    <source>
        <dbReference type="EMBL" id="RST98793.1"/>
    </source>
</evidence>
<dbReference type="Pfam" id="PF03441">
    <property type="entry name" value="FAD_binding_7"/>
    <property type="match status" value="1"/>
</dbReference>
<evidence type="ECO:0000256" key="4">
    <source>
        <dbReference type="ARBA" id="ARBA00022630"/>
    </source>
</evidence>
<evidence type="ECO:0000256" key="10">
    <source>
        <dbReference type="RuleBase" id="RU004182"/>
    </source>
</evidence>
<feature type="site" description="Electron transfer via tryptophanyl radical" evidence="9">
    <location>
        <position position="355"/>
    </location>
</feature>
<dbReference type="GO" id="GO:0003677">
    <property type="term" value="F:DNA binding"/>
    <property type="evidence" value="ECO:0007669"/>
    <property type="project" value="TreeGrafter"/>
</dbReference>
<proteinExistence type="inferred from homology"/>
<evidence type="ECO:0000256" key="2">
    <source>
        <dbReference type="ARBA" id="ARBA00013149"/>
    </source>
</evidence>